<keyword evidence="3" id="KW-1185">Reference proteome</keyword>
<dbReference type="AlphaFoldDB" id="A0A5E4PW35"/>
<feature type="compositionally biased region" description="Low complexity" evidence="1">
    <location>
        <begin position="53"/>
        <end position="67"/>
    </location>
</feature>
<evidence type="ECO:0000256" key="1">
    <source>
        <dbReference type="SAM" id="MobiDB-lite"/>
    </source>
</evidence>
<accession>A0A5E4PW35</accession>
<proteinExistence type="predicted"/>
<reference evidence="2 3" key="1">
    <citation type="submission" date="2017-07" db="EMBL/GenBank/DDBJ databases">
        <authorList>
            <person name="Talla V."/>
            <person name="Backstrom N."/>
        </authorList>
    </citation>
    <scope>NUCLEOTIDE SEQUENCE [LARGE SCALE GENOMIC DNA]</scope>
</reference>
<sequence length="75" mass="7885">MPGLTPSTRRPTLATTTARYCAGMRRCRILLRSPSSSRTSTGLIGAPKVCCAPTSLTAPTSPSSSARSRSRSTSR</sequence>
<gene>
    <name evidence="2" type="ORF">LSINAPIS_LOCUS3197</name>
</gene>
<dbReference type="Proteomes" id="UP000324832">
    <property type="component" value="Unassembled WGS sequence"/>
</dbReference>
<evidence type="ECO:0000313" key="2">
    <source>
        <dbReference type="EMBL" id="VVC90251.1"/>
    </source>
</evidence>
<protein>
    <submittedName>
        <fullName evidence="2">Uncharacterized protein</fullName>
    </submittedName>
</protein>
<organism evidence="2 3">
    <name type="scientific">Leptidea sinapis</name>
    <dbReference type="NCBI Taxonomy" id="189913"/>
    <lineage>
        <taxon>Eukaryota</taxon>
        <taxon>Metazoa</taxon>
        <taxon>Ecdysozoa</taxon>
        <taxon>Arthropoda</taxon>
        <taxon>Hexapoda</taxon>
        <taxon>Insecta</taxon>
        <taxon>Pterygota</taxon>
        <taxon>Neoptera</taxon>
        <taxon>Endopterygota</taxon>
        <taxon>Lepidoptera</taxon>
        <taxon>Glossata</taxon>
        <taxon>Ditrysia</taxon>
        <taxon>Papilionoidea</taxon>
        <taxon>Pieridae</taxon>
        <taxon>Dismorphiinae</taxon>
        <taxon>Leptidea</taxon>
    </lineage>
</organism>
<name>A0A5E4PW35_9NEOP</name>
<feature type="region of interest" description="Disordered" evidence="1">
    <location>
        <begin position="53"/>
        <end position="75"/>
    </location>
</feature>
<evidence type="ECO:0000313" key="3">
    <source>
        <dbReference type="Proteomes" id="UP000324832"/>
    </source>
</evidence>
<dbReference type="EMBL" id="FZQP02000748">
    <property type="protein sequence ID" value="VVC90251.1"/>
    <property type="molecule type" value="Genomic_DNA"/>
</dbReference>